<proteinExistence type="predicted"/>
<name>A0A371RF71_9PROT</name>
<feature type="coiled-coil region" evidence="1">
    <location>
        <begin position="132"/>
        <end position="173"/>
    </location>
</feature>
<keyword evidence="4" id="KW-1185">Reference proteome</keyword>
<sequence length="222" mass="24121">MRAVVILVIIVAIGFVTYLAIKTSPEETVRVDDPEVRIASRHEAAARDLAHALDDAVKNAQQAEQVAARLDEAIAESRAASRELLSLRRDNEAVPTSYEAIAATTSDAERATRMMRIYASRLNASLSEAEPLSDQAVEMAEAIEKVEESQAEAEEAIAAAKAVKEEVATATRQQAAYVAPNTPRQNAVRPRDEDADVHIRVQETDPGKRDGVDRIVIGEPGR</sequence>
<feature type="compositionally biased region" description="Basic and acidic residues" evidence="2">
    <location>
        <begin position="189"/>
        <end position="213"/>
    </location>
</feature>
<dbReference type="InParanoid" id="A0A371RF71"/>
<protein>
    <submittedName>
        <fullName evidence="3">Uncharacterized protein</fullName>
    </submittedName>
</protein>
<evidence type="ECO:0000313" key="3">
    <source>
        <dbReference type="EMBL" id="RFB04108.1"/>
    </source>
</evidence>
<dbReference type="Proteomes" id="UP000264589">
    <property type="component" value="Unassembled WGS sequence"/>
</dbReference>
<reference evidence="3 4" key="1">
    <citation type="submission" date="2018-08" db="EMBL/GenBank/DDBJ databases">
        <title>Parvularcula sp. SM1705, isolated from surface water of the South Sea China.</title>
        <authorList>
            <person name="Sun L."/>
        </authorList>
    </citation>
    <scope>NUCLEOTIDE SEQUENCE [LARGE SCALE GENOMIC DNA]</scope>
    <source>
        <strain evidence="3 4">SM1705</strain>
    </source>
</reference>
<keyword evidence="1" id="KW-0175">Coiled coil</keyword>
<evidence type="ECO:0000313" key="4">
    <source>
        <dbReference type="Proteomes" id="UP000264589"/>
    </source>
</evidence>
<dbReference type="AlphaFoldDB" id="A0A371RF71"/>
<evidence type="ECO:0000256" key="2">
    <source>
        <dbReference type="SAM" id="MobiDB-lite"/>
    </source>
</evidence>
<feature type="coiled-coil region" evidence="1">
    <location>
        <begin position="46"/>
        <end position="90"/>
    </location>
</feature>
<accession>A0A371RF71</accession>
<organism evidence="3 4">
    <name type="scientific">Parvularcula marina</name>
    <dbReference type="NCBI Taxonomy" id="2292771"/>
    <lineage>
        <taxon>Bacteria</taxon>
        <taxon>Pseudomonadati</taxon>
        <taxon>Pseudomonadota</taxon>
        <taxon>Alphaproteobacteria</taxon>
        <taxon>Parvularculales</taxon>
        <taxon>Parvularculaceae</taxon>
        <taxon>Parvularcula</taxon>
    </lineage>
</organism>
<dbReference type="EMBL" id="QUQO01000001">
    <property type="protein sequence ID" value="RFB04108.1"/>
    <property type="molecule type" value="Genomic_DNA"/>
</dbReference>
<evidence type="ECO:0000256" key="1">
    <source>
        <dbReference type="SAM" id="Coils"/>
    </source>
</evidence>
<gene>
    <name evidence="3" type="ORF">DX908_01730</name>
</gene>
<dbReference type="RefSeq" id="WP_116390736.1">
    <property type="nucleotide sequence ID" value="NZ_QUQO01000001.1"/>
</dbReference>
<feature type="region of interest" description="Disordered" evidence="2">
    <location>
        <begin position="174"/>
        <end position="222"/>
    </location>
</feature>
<comment type="caution">
    <text evidence="3">The sequence shown here is derived from an EMBL/GenBank/DDBJ whole genome shotgun (WGS) entry which is preliminary data.</text>
</comment>